<dbReference type="Pfam" id="PF00874">
    <property type="entry name" value="PRD"/>
    <property type="match status" value="2"/>
</dbReference>
<dbReference type="InterPro" id="IPR011608">
    <property type="entry name" value="PRD"/>
</dbReference>
<evidence type="ECO:0000313" key="3">
    <source>
        <dbReference type="EMBL" id="ADU21273.1"/>
    </source>
</evidence>
<dbReference type="InterPro" id="IPR036634">
    <property type="entry name" value="PRD_sf"/>
</dbReference>
<dbReference type="Pfam" id="PF03123">
    <property type="entry name" value="CAT_RBD"/>
    <property type="match status" value="1"/>
</dbReference>
<dbReference type="PANTHER" id="PTHR30185">
    <property type="entry name" value="CRYPTIC BETA-GLUCOSIDE BGL OPERON ANTITERMINATOR"/>
    <property type="match status" value="1"/>
</dbReference>
<accession>E6UI20</accession>
<dbReference type="GO" id="GO:0003723">
    <property type="term" value="F:RNA binding"/>
    <property type="evidence" value="ECO:0007669"/>
    <property type="project" value="InterPro"/>
</dbReference>
<dbReference type="InterPro" id="IPR050661">
    <property type="entry name" value="BglG_antiterminators"/>
</dbReference>
<dbReference type="Gene3D" id="1.10.1790.10">
    <property type="entry name" value="PRD domain"/>
    <property type="match status" value="2"/>
</dbReference>
<evidence type="ECO:0000313" key="4">
    <source>
        <dbReference type="Proteomes" id="UP000006919"/>
    </source>
</evidence>
<dbReference type="PROSITE" id="PS51372">
    <property type="entry name" value="PRD_2"/>
    <property type="match status" value="2"/>
</dbReference>
<evidence type="ECO:0000259" key="2">
    <source>
        <dbReference type="PROSITE" id="PS51372"/>
    </source>
</evidence>
<gene>
    <name evidence="3" type="ordered locus">Rumal_0734</name>
</gene>
<dbReference type="RefSeq" id="WP_013497459.1">
    <property type="nucleotide sequence ID" value="NC_014833.1"/>
</dbReference>
<dbReference type="SMART" id="SM01061">
    <property type="entry name" value="CAT_RBD"/>
    <property type="match status" value="1"/>
</dbReference>
<dbReference type="eggNOG" id="COG3711">
    <property type="taxonomic scope" value="Bacteria"/>
</dbReference>
<dbReference type="Proteomes" id="UP000006919">
    <property type="component" value="Chromosome"/>
</dbReference>
<dbReference type="PANTHER" id="PTHR30185:SF15">
    <property type="entry name" value="CRYPTIC BETA-GLUCOSIDE BGL OPERON ANTITERMINATOR"/>
    <property type="match status" value="1"/>
</dbReference>
<dbReference type="HOGENOM" id="CLU_078802_0_0_9"/>
<sequence length="291" mass="33608">MEILRVINNSNVCVLDEYGKEQIVSGKGIGFKKKAGDTVCKEDIQKTYLVTDSDMQRRMIQILQEIPEVYIKFTDSLVEYIRERLDRKLNESLVITLAAHICFSIKRKRNGVDMINPLLDTFKRCYPKELELGNYCLEQIEKKFHISFIPDEAGFIAMHIINARCDNDYNEKYKITKLIGGCIKITETRFPNINKCTDSYEYFTDYLKYIAKRIYSGKDITSVFTHNKDLIKSVNNNHSLEYKCSEDIRKYILETTGYDIMSEGTALMTVHIARITAEADGSQGENQTFTA</sequence>
<proteinExistence type="predicted"/>
<dbReference type="InterPro" id="IPR004341">
    <property type="entry name" value="CAT_RNA-bd_dom"/>
</dbReference>
<dbReference type="AlphaFoldDB" id="E6UI20"/>
<dbReference type="SUPFAM" id="SSF50151">
    <property type="entry name" value="SacY-like RNA-binding domain"/>
    <property type="match status" value="1"/>
</dbReference>
<feature type="domain" description="PRD" evidence="2">
    <location>
        <begin position="171"/>
        <end position="282"/>
    </location>
</feature>
<name>E6UI20_RUMA7</name>
<dbReference type="Gene3D" id="2.30.24.10">
    <property type="entry name" value="CAT RNA-binding domain"/>
    <property type="match status" value="1"/>
</dbReference>
<dbReference type="OrthoDB" id="9813552at2"/>
<dbReference type="KEGG" id="ral:Rumal_0734"/>
<dbReference type="GO" id="GO:0006355">
    <property type="term" value="P:regulation of DNA-templated transcription"/>
    <property type="evidence" value="ECO:0007669"/>
    <property type="project" value="InterPro"/>
</dbReference>
<feature type="domain" description="PRD" evidence="2">
    <location>
        <begin position="65"/>
        <end position="170"/>
    </location>
</feature>
<keyword evidence="1" id="KW-0677">Repeat</keyword>
<protein>
    <submittedName>
        <fullName evidence="3">Transcriptional antiterminator, BglG</fullName>
    </submittedName>
</protein>
<evidence type="ECO:0000256" key="1">
    <source>
        <dbReference type="ARBA" id="ARBA00022737"/>
    </source>
</evidence>
<organism evidence="3 4">
    <name type="scientific">Ruminococcus albus (strain ATCC 27210 / DSM 20455 / JCM 14654 / NCDO 2250 / 7)</name>
    <dbReference type="NCBI Taxonomy" id="697329"/>
    <lineage>
        <taxon>Bacteria</taxon>
        <taxon>Bacillati</taxon>
        <taxon>Bacillota</taxon>
        <taxon>Clostridia</taxon>
        <taxon>Eubacteriales</taxon>
        <taxon>Oscillospiraceae</taxon>
        <taxon>Ruminococcus</taxon>
    </lineage>
</organism>
<dbReference type="STRING" id="697329.Rumal_0734"/>
<reference evidence="3 4" key="1">
    <citation type="journal article" date="2011" name="J. Bacteriol.">
        <title>Complete genome of the cellulolytic ruminal bacterium Ruminococcus albus 7.</title>
        <authorList>
            <person name="Suen G."/>
            <person name="Stevenson D.M."/>
            <person name="Bruce D.C."/>
            <person name="Chertkov O."/>
            <person name="Copeland A."/>
            <person name="Cheng J.F."/>
            <person name="Detter C."/>
            <person name="Detter J.C."/>
            <person name="Goodwin L.A."/>
            <person name="Han C.S."/>
            <person name="Hauser L.J."/>
            <person name="Ivanova N.N."/>
            <person name="Kyrpides N.C."/>
            <person name="Land M.L."/>
            <person name="Lapidus A."/>
            <person name="Lucas S."/>
            <person name="Ovchinnikova G."/>
            <person name="Pitluck S."/>
            <person name="Tapia R."/>
            <person name="Woyke T."/>
            <person name="Boyum J."/>
            <person name="Mead D."/>
            <person name="Weimer P.J."/>
        </authorList>
    </citation>
    <scope>NUCLEOTIDE SEQUENCE [LARGE SCALE GENOMIC DNA]</scope>
    <source>
        <strain evidence="4">ATCC 27210 / DSM 20455 / JCM 14654 / NCDO 2250 / 7</strain>
    </source>
</reference>
<dbReference type="InterPro" id="IPR036650">
    <property type="entry name" value="CAT_RNA-bd_dom_sf"/>
</dbReference>
<dbReference type="SUPFAM" id="SSF63520">
    <property type="entry name" value="PTS-regulatory domain, PRD"/>
    <property type="match status" value="2"/>
</dbReference>
<dbReference type="EMBL" id="CP002403">
    <property type="protein sequence ID" value="ADU21273.1"/>
    <property type="molecule type" value="Genomic_DNA"/>
</dbReference>